<dbReference type="InterPro" id="IPR010774">
    <property type="entry name" value="YbcO"/>
</dbReference>
<evidence type="ECO:0000313" key="1">
    <source>
        <dbReference type="EMBL" id="PZQ99174.1"/>
    </source>
</evidence>
<evidence type="ECO:0008006" key="3">
    <source>
        <dbReference type="Google" id="ProtNLM"/>
    </source>
</evidence>
<comment type="caution">
    <text evidence="1">The sequence shown here is derived from an EMBL/GenBank/DDBJ whole genome shotgun (WGS) entry which is preliminary data.</text>
</comment>
<dbReference type="EMBL" id="QFQS01000001">
    <property type="protein sequence ID" value="PZQ99174.1"/>
    <property type="molecule type" value="Genomic_DNA"/>
</dbReference>
<dbReference type="Pfam" id="PF07102">
    <property type="entry name" value="YbcO"/>
    <property type="match status" value="1"/>
</dbReference>
<protein>
    <recommendedName>
        <fullName evidence="3">DUF1364 domain-containing protein</fullName>
    </recommendedName>
</protein>
<proteinExistence type="predicted"/>
<dbReference type="Gene3D" id="3.30.50.20">
    <property type="entry name" value="prophage-derive protein ybcO"/>
    <property type="match status" value="1"/>
</dbReference>
<dbReference type="Proteomes" id="UP000248975">
    <property type="component" value="Unassembled WGS sequence"/>
</dbReference>
<sequence length="128" mass="13906">MTIFIQNPALLPKVRSRALLDAAKDMPCTLRIASFLPGGKCSPQPTVVPCHIKSVGKGMGSKSSDLHVAAGCQACHDILDWRDKHGAEYIADRYAAALAWQVVNAIYETQHRWVEAGLIEVPGAEILK</sequence>
<accession>A0A2W5SHC7</accession>
<name>A0A2W5SHC7_CERSP</name>
<dbReference type="AlphaFoldDB" id="A0A2W5SHC7"/>
<reference evidence="1 2" key="1">
    <citation type="submission" date="2017-08" db="EMBL/GenBank/DDBJ databases">
        <title>Infants hospitalized years apart are colonized by the same room-sourced microbial strains.</title>
        <authorList>
            <person name="Brooks B."/>
            <person name="Olm M.R."/>
            <person name="Firek B.A."/>
            <person name="Baker R."/>
            <person name="Thomas B.C."/>
            <person name="Morowitz M.J."/>
            <person name="Banfield J.F."/>
        </authorList>
    </citation>
    <scope>NUCLEOTIDE SEQUENCE [LARGE SCALE GENOMIC DNA]</scope>
    <source>
        <strain evidence="1">S2_003_000_R2_11</strain>
    </source>
</reference>
<organism evidence="1 2">
    <name type="scientific">Cereibacter sphaeroides</name>
    <name type="common">Rhodobacter sphaeroides</name>
    <dbReference type="NCBI Taxonomy" id="1063"/>
    <lineage>
        <taxon>Bacteria</taxon>
        <taxon>Pseudomonadati</taxon>
        <taxon>Pseudomonadota</taxon>
        <taxon>Alphaproteobacteria</taxon>
        <taxon>Rhodobacterales</taxon>
        <taxon>Paracoccaceae</taxon>
        <taxon>Cereibacter</taxon>
    </lineage>
</organism>
<evidence type="ECO:0000313" key="2">
    <source>
        <dbReference type="Proteomes" id="UP000248975"/>
    </source>
</evidence>
<gene>
    <name evidence="1" type="ORF">DI533_00250</name>
</gene>